<dbReference type="Proteomes" id="UP001607302">
    <property type="component" value="Unassembled WGS sequence"/>
</dbReference>
<sequence length="65" mass="7295">MFRVKQMYGGPTLKEKVPGALVEGIFCFRAIMTLNPRKYTISPQAEMQIAYNGARNGAKGRPLNY</sequence>
<dbReference type="AlphaFoldDB" id="A0ABD2ADI5"/>
<keyword evidence="2" id="KW-1185">Reference proteome</keyword>
<accession>A0ABD2ADI5</accession>
<comment type="caution">
    <text evidence="1">The sequence shown here is derived from an EMBL/GenBank/DDBJ whole genome shotgun (WGS) entry which is preliminary data.</text>
</comment>
<evidence type="ECO:0000313" key="2">
    <source>
        <dbReference type="Proteomes" id="UP001607302"/>
    </source>
</evidence>
<feature type="non-terminal residue" evidence="1">
    <location>
        <position position="65"/>
    </location>
</feature>
<organism evidence="1 2">
    <name type="scientific">Vespula squamosa</name>
    <name type="common">Southern yellow jacket</name>
    <name type="synonym">Wasp</name>
    <dbReference type="NCBI Taxonomy" id="30214"/>
    <lineage>
        <taxon>Eukaryota</taxon>
        <taxon>Metazoa</taxon>
        <taxon>Ecdysozoa</taxon>
        <taxon>Arthropoda</taxon>
        <taxon>Hexapoda</taxon>
        <taxon>Insecta</taxon>
        <taxon>Pterygota</taxon>
        <taxon>Neoptera</taxon>
        <taxon>Endopterygota</taxon>
        <taxon>Hymenoptera</taxon>
        <taxon>Apocrita</taxon>
        <taxon>Aculeata</taxon>
        <taxon>Vespoidea</taxon>
        <taxon>Vespidae</taxon>
        <taxon>Vespinae</taxon>
        <taxon>Vespula</taxon>
    </lineage>
</organism>
<name>A0ABD2ADI5_VESSQ</name>
<proteinExistence type="predicted"/>
<reference evidence="1 2" key="1">
    <citation type="journal article" date="2024" name="Ann. Entomol. Soc. Am.">
        <title>Genomic analyses of the southern and eastern yellowjacket wasps (Hymenoptera: Vespidae) reveal evolutionary signatures of social life.</title>
        <authorList>
            <person name="Catto M.A."/>
            <person name="Caine P.B."/>
            <person name="Orr S.E."/>
            <person name="Hunt B.G."/>
            <person name="Goodisman M.A.D."/>
        </authorList>
    </citation>
    <scope>NUCLEOTIDE SEQUENCE [LARGE SCALE GENOMIC DNA]</scope>
    <source>
        <strain evidence="1">233</strain>
        <tissue evidence="1">Head and thorax</tissue>
    </source>
</reference>
<dbReference type="EMBL" id="JAUDFV010000152">
    <property type="protein sequence ID" value="KAL2718682.1"/>
    <property type="molecule type" value="Genomic_DNA"/>
</dbReference>
<gene>
    <name evidence="1" type="ORF">V1478_012558</name>
</gene>
<protein>
    <submittedName>
        <fullName evidence="1">Uncharacterized protein</fullName>
    </submittedName>
</protein>
<evidence type="ECO:0000313" key="1">
    <source>
        <dbReference type="EMBL" id="KAL2718682.1"/>
    </source>
</evidence>